<name>A0ACB9AFS4_CICIN</name>
<reference evidence="1 2" key="2">
    <citation type="journal article" date="2022" name="Mol. Ecol. Resour.">
        <title>The genomes of chicory, endive, great burdock and yacon provide insights into Asteraceae paleo-polyploidization history and plant inulin production.</title>
        <authorList>
            <person name="Fan W."/>
            <person name="Wang S."/>
            <person name="Wang H."/>
            <person name="Wang A."/>
            <person name="Jiang F."/>
            <person name="Liu H."/>
            <person name="Zhao H."/>
            <person name="Xu D."/>
            <person name="Zhang Y."/>
        </authorList>
    </citation>
    <scope>NUCLEOTIDE SEQUENCE [LARGE SCALE GENOMIC DNA]</scope>
    <source>
        <strain evidence="2">cv. Punajuju</strain>
        <tissue evidence="1">Leaves</tissue>
    </source>
</reference>
<gene>
    <name evidence="1" type="ORF">L2E82_38061</name>
</gene>
<reference evidence="2" key="1">
    <citation type="journal article" date="2022" name="Mol. Ecol. Resour.">
        <title>The genomes of chicory, endive, great burdock and yacon provide insights into Asteraceae palaeo-polyploidization history and plant inulin production.</title>
        <authorList>
            <person name="Fan W."/>
            <person name="Wang S."/>
            <person name="Wang H."/>
            <person name="Wang A."/>
            <person name="Jiang F."/>
            <person name="Liu H."/>
            <person name="Zhao H."/>
            <person name="Xu D."/>
            <person name="Zhang Y."/>
        </authorList>
    </citation>
    <scope>NUCLEOTIDE SEQUENCE [LARGE SCALE GENOMIC DNA]</scope>
    <source>
        <strain evidence="2">cv. Punajuju</strain>
    </source>
</reference>
<dbReference type="Proteomes" id="UP001055811">
    <property type="component" value="Linkage Group LG07"/>
</dbReference>
<protein>
    <submittedName>
        <fullName evidence="1">Uncharacterized protein</fullName>
    </submittedName>
</protein>
<evidence type="ECO:0000313" key="1">
    <source>
        <dbReference type="EMBL" id="KAI3708702.1"/>
    </source>
</evidence>
<keyword evidence="2" id="KW-1185">Reference proteome</keyword>
<sequence>MEAMEENKKIISFALMCVRVCNKGISGNDTGDHHALIGCFGFHKYRLCIVWPAPSVLIRFRNQYLLQDKNSGPILALLMAVQDQS</sequence>
<organism evidence="1 2">
    <name type="scientific">Cichorium intybus</name>
    <name type="common">Chicory</name>
    <dbReference type="NCBI Taxonomy" id="13427"/>
    <lineage>
        <taxon>Eukaryota</taxon>
        <taxon>Viridiplantae</taxon>
        <taxon>Streptophyta</taxon>
        <taxon>Embryophyta</taxon>
        <taxon>Tracheophyta</taxon>
        <taxon>Spermatophyta</taxon>
        <taxon>Magnoliopsida</taxon>
        <taxon>eudicotyledons</taxon>
        <taxon>Gunneridae</taxon>
        <taxon>Pentapetalae</taxon>
        <taxon>asterids</taxon>
        <taxon>campanulids</taxon>
        <taxon>Asterales</taxon>
        <taxon>Asteraceae</taxon>
        <taxon>Cichorioideae</taxon>
        <taxon>Cichorieae</taxon>
        <taxon>Cichoriinae</taxon>
        <taxon>Cichorium</taxon>
    </lineage>
</organism>
<evidence type="ECO:0000313" key="2">
    <source>
        <dbReference type="Proteomes" id="UP001055811"/>
    </source>
</evidence>
<accession>A0ACB9AFS4</accession>
<comment type="caution">
    <text evidence="1">The sequence shown here is derived from an EMBL/GenBank/DDBJ whole genome shotgun (WGS) entry which is preliminary data.</text>
</comment>
<dbReference type="EMBL" id="CM042015">
    <property type="protein sequence ID" value="KAI3708702.1"/>
    <property type="molecule type" value="Genomic_DNA"/>
</dbReference>
<proteinExistence type="predicted"/>